<dbReference type="AlphaFoldDB" id="A0A6H2A571"/>
<name>A0A6H2A571_9ZZZZ</name>
<dbReference type="EMBL" id="MT145148">
    <property type="protein sequence ID" value="QJI04102.1"/>
    <property type="molecule type" value="Genomic_DNA"/>
</dbReference>
<dbReference type="EMBL" id="MT144554">
    <property type="protein sequence ID" value="QJA54964.1"/>
    <property type="molecule type" value="Genomic_DNA"/>
</dbReference>
<organism evidence="1">
    <name type="scientific">viral metagenome</name>
    <dbReference type="NCBI Taxonomy" id="1070528"/>
    <lineage>
        <taxon>unclassified sequences</taxon>
        <taxon>metagenomes</taxon>
        <taxon>organismal metagenomes</taxon>
    </lineage>
</organism>
<evidence type="ECO:0000313" key="2">
    <source>
        <dbReference type="EMBL" id="QJI04102.1"/>
    </source>
</evidence>
<accession>A0A6H2A571</accession>
<evidence type="ECO:0000313" key="1">
    <source>
        <dbReference type="EMBL" id="QJA54964.1"/>
    </source>
</evidence>
<protein>
    <submittedName>
        <fullName evidence="1">Uncharacterized protein</fullName>
    </submittedName>
</protein>
<reference evidence="1" key="1">
    <citation type="submission" date="2020-03" db="EMBL/GenBank/DDBJ databases">
        <title>The deep terrestrial virosphere.</title>
        <authorList>
            <person name="Holmfeldt K."/>
            <person name="Nilsson E."/>
            <person name="Simone D."/>
            <person name="Lopez-Fernandez M."/>
            <person name="Wu X."/>
            <person name="de Brujin I."/>
            <person name="Lundin D."/>
            <person name="Andersson A."/>
            <person name="Bertilsson S."/>
            <person name="Dopson M."/>
        </authorList>
    </citation>
    <scope>NUCLEOTIDE SEQUENCE</scope>
    <source>
        <strain evidence="1">TM448A06268</strain>
        <strain evidence="2">TM448B06063</strain>
    </source>
</reference>
<gene>
    <name evidence="1" type="ORF">TM448A06268_0008</name>
    <name evidence="2" type="ORF">TM448B06063_0008</name>
</gene>
<proteinExistence type="predicted"/>
<sequence>MTAESNKYKYQRPPKAIKYPRRKYRIGQWVRTKSGQVGKVVASGIFGMEDGKVTQWTIIEYRIKVPGVSGWVHNRETELSKAAPPKR</sequence>